<dbReference type="PROSITE" id="PS50005">
    <property type="entry name" value="TPR"/>
    <property type="match status" value="1"/>
</dbReference>
<evidence type="ECO:0000256" key="3">
    <source>
        <dbReference type="ARBA" id="ARBA00013081"/>
    </source>
</evidence>
<dbReference type="SUPFAM" id="SSF48452">
    <property type="entry name" value="TPR-like"/>
    <property type="match status" value="1"/>
</dbReference>
<sequence>MSSAAEETNHKSETPSAPAPVPASENTPEENPLQAKADELGARGNEYFKEQKYEQAIALYTEAIETCPNERFYANRSFAHFKQESYGYALSDADKAIAMKSSYTKAYYRRAAALMALSRFKKALADLEFVAKRCPSAKDAQDKYTECKKMVNKIAFEKAISVQHQEKSVEKMCRDLEFATIEDDYNGPKLDNGKVTLEFMESLLEWFKKQNKLHKNFAYRILCDMETLLKTQPSLVEITIPDSQKFTVCGDIHGQFYDLLHIFEINGLPSPTNPYLFNGDFVDRGSFSVECIFTLFGFKLLYPNHFFLARGNHESFNMNQLYGFTGEVVSKYSQNMADMFTLVYNWLPLCHLINKKVLVMHGGLFSKDNVSLDDLRAIDRNCQPPEDGLMCELLWSDPHPQPGRVPSKRGVGIEFGPDVTEAFLKYNNLDYIIRSHEVKAEGYEVDHNGKCITVFSAPNYCDQMKNLGAFITLKGNDLTPKFTTYSESPHPLIRPMAYAYSLMS</sequence>
<keyword evidence="6" id="KW-0378">Hydrolase</keyword>
<dbReference type="FunFam" id="1.25.40.10:FF:000594">
    <property type="entry name" value="Serine/threonine-protein phosphatase"/>
    <property type="match status" value="1"/>
</dbReference>
<feature type="domain" description="Serine/threonine specific protein phosphatases" evidence="11">
    <location>
        <begin position="213"/>
        <end position="489"/>
    </location>
</feature>
<evidence type="ECO:0000256" key="9">
    <source>
        <dbReference type="PIRSR" id="PIRSR033096-1"/>
    </source>
</evidence>
<organism evidence="12 13">
    <name type="scientific">Anopheles stephensi</name>
    <name type="common">Indo-Pakistan malaria mosquito</name>
    <dbReference type="NCBI Taxonomy" id="30069"/>
    <lineage>
        <taxon>Eukaryota</taxon>
        <taxon>Metazoa</taxon>
        <taxon>Ecdysozoa</taxon>
        <taxon>Arthropoda</taxon>
        <taxon>Hexapoda</taxon>
        <taxon>Insecta</taxon>
        <taxon>Pterygota</taxon>
        <taxon>Neoptera</taxon>
        <taxon>Endopterygota</taxon>
        <taxon>Diptera</taxon>
        <taxon>Nematocera</taxon>
        <taxon>Culicoidea</taxon>
        <taxon>Culicidae</taxon>
        <taxon>Anophelinae</taxon>
        <taxon>Anopheles</taxon>
    </lineage>
</organism>
<dbReference type="Pfam" id="PF00515">
    <property type="entry name" value="TPR_1"/>
    <property type="match status" value="1"/>
</dbReference>
<dbReference type="PRINTS" id="PR00114">
    <property type="entry name" value="STPHPHTASE"/>
</dbReference>
<keyword evidence="13" id="KW-1185">Reference proteome</keyword>
<dbReference type="SMART" id="SM00156">
    <property type="entry name" value="PP2Ac"/>
    <property type="match status" value="1"/>
</dbReference>
<dbReference type="EnsemblMetazoa" id="ASTEI07603-RA">
    <property type="protein sequence ID" value="ASTEI07603-PA"/>
    <property type="gene ID" value="ASTEI07603"/>
</dbReference>
<dbReference type="Pfam" id="PF00149">
    <property type="entry name" value="Metallophos"/>
    <property type="match status" value="1"/>
</dbReference>
<dbReference type="EC" id="3.1.3.16" evidence="3"/>
<evidence type="ECO:0000256" key="4">
    <source>
        <dbReference type="ARBA" id="ARBA00022723"/>
    </source>
</evidence>
<dbReference type="Pfam" id="PF08321">
    <property type="entry name" value="PPP5"/>
    <property type="match status" value="1"/>
</dbReference>
<dbReference type="InterPro" id="IPR019734">
    <property type="entry name" value="TPR_rpt"/>
</dbReference>
<evidence type="ECO:0000256" key="10">
    <source>
        <dbReference type="SAM" id="MobiDB-lite"/>
    </source>
</evidence>
<dbReference type="PANTHER" id="PTHR45668">
    <property type="entry name" value="SERINE/THREONINE-PROTEIN PHOSPHATASE 5-RELATED"/>
    <property type="match status" value="1"/>
</dbReference>
<dbReference type="FunFam" id="3.60.21.10:FF:000017">
    <property type="entry name" value="Serine/threonine-protein phosphatase"/>
    <property type="match status" value="1"/>
</dbReference>
<dbReference type="STRING" id="30069.A0A182YGL7"/>
<dbReference type="OMA" id="IHKKYAF"/>
<dbReference type="InterPro" id="IPR006186">
    <property type="entry name" value="Ser/Thr-sp_prot-phosphatase"/>
</dbReference>
<evidence type="ECO:0000313" key="12">
    <source>
        <dbReference type="EnsemblMetazoa" id="ASTEI07603-PA"/>
    </source>
</evidence>
<name>A0A182YGL7_ANOST</name>
<dbReference type="InterPro" id="IPR041753">
    <property type="entry name" value="PP5_C"/>
</dbReference>
<dbReference type="VEuPathDB" id="VectorBase:ASTEI20_040515"/>
<comment type="cofactor">
    <cofactor evidence="1">
        <name>Mn(2+)</name>
        <dbReference type="ChEBI" id="CHEBI:29035"/>
    </cofactor>
</comment>
<evidence type="ECO:0000256" key="2">
    <source>
        <dbReference type="ARBA" id="ARBA00008786"/>
    </source>
</evidence>
<evidence type="ECO:0000259" key="11">
    <source>
        <dbReference type="SMART" id="SM00156"/>
    </source>
</evidence>
<reference evidence="13" key="1">
    <citation type="journal article" date="2014" name="Genome Biol.">
        <title>Genome analysis of a major urban malaria vector mosquito, Anopheles stephensi.</title>
        <authorList>
            <person name="Jiang X."/>
            <person name="Peery A."/>
            <person name="Hall A.B."/>
            <person name="Sharma A."/>
            <person name="Chen X.G."/>
            <person name="Waterhouse R.M."/>
            <person name="Komissarov A."/>
            <person name="Riehle M.M."/>
            <person name="Shouche Y."/>
            <person name="Sharakhova M.V."/>
            <person name="Lawson D."/>
            <person name="Pakpour N."/>
            <person name="Arensburger P."/>
            <person name="Davidson V.L."/>
            <person name="Eiglmeier K."/>
            <person name="Emrich S."/>
            <person name="George P."/>
            <person name="Kennedy R.C."/>
            <person name="Mane S.P."/>
            <person name="Maslen G."/>
            <person name="Oringanje C."/>
            <person name="Qi Y."/>
            <person name="Settlage R."/>
            <person name="Tojo M."/>
            <person name="Tubio J.M."/>
            <person name="Unger M.F."/>
            <person name="Wang B."/>
            <person name="Vernick K.D."/>
            <person name="Ribeiro J.M."/>
            <person name="James A.A."/>
            <person name="Michel K."/>
            <person name="Riehle M.A."/>
            <person name="Luckhart S."/>
            <person name="Sharakhov I.V."/>
            <person name="Tu Z."/>
        </authorList>
    </citation>
    <scope>NUCLEOTIDE SEQUENCE [LARGE SCALE GENOMIC DNA]</scope>
    <source>
        <strain evidence="13">Indian</strain>
    </source>
</reference>
<dbReference type="InterPro" id="IPR004843">
    <property type="entry name" value="Calcineurin-like_PHP"/>
</dbReference>
<feature type="region of interest" description="Disordered" evidence="10">
    <location>
        <begin position="1"/>
        <end position="39"/>
    </location>
</feature>
<feature type="active site" description="Proton donor/acceptor" evidence="9">
    <location>
        <position position="313"/>
    </location>
</feature>
<accession>A0A182YGL7</accession>
<evidence type="ECO:0000256" key="8">
    <source>
        <dbReference type="ARBA" id="ARBA00023211"/>
    </source>
</evidence>
<dbReference type="InterPro" id="IPR051134">
    <property type="entry name" value="PPP_phosphatase"/>
</dbReference>
<dbReference type="SUPFAM" id="SSF56300">
    <property type="entry name" value="Metallo-dependent phosphatases"/>
    <property type="match status" value="1"/>
</dbReference>
<dbReference type="CDD" id="cd07417">
    <property type="entry name" value="MPP_PP5_C"/>
    <property type="match status" value="1"/>
</dbReference>
<dbReference type="PANTHER" id="PTHR45668:SF5">
    <property type="entry name" value="SERINE_THREONINE-PROTEIN PHOSPHATASE 5"/>
    <property type="match status" value="1"/>
</dbReference>
<proteinExistence type="inferred from homology"/>
<dbReference type="Proteomes" id="UP000076408">
    <property type="component" value="Unassembled WGS sequence"/>
</dbReference>
<dbReference type="PIRSF" id="PIRSF033096">
    <property type="entry name" value="PPPtase_5"/>
    <property type="match status" value="1"/>
</dbReference>
<dbReference type="Gene3D" id="3.60.21.10">
    <property type="match status" value="1"/>
</dbReference>
<evidence type="ECO:0000256" key="6">
    <source>
        <dbReference type="ARBA" id="ARBA00022801"/>
    </source>
</evidence>
<dbReference type="InterPro" id="IPR011990">
    <property type="entry name" value="TPR-like_helical_dom_sf"/>
</dbReference>
<dbReference type="GO" id="GO:0046872">
    <property type="term" value="F:metal ion binding"/>
    <property type="evidence" value="ECO:0007669"/>
    <property type="project" value="UniProtKB-KW"/>
</dbReference>
<dbReference type="VEuPathDB" id="VectorBase:ASTEI07603"/>
<comment type="similarity">
    <text evidence="2">Belongs to the PPP phosphatase family. PP-5 (PP-T) subfamily.</text>
</comment>
<dbReference type="SMART" id="SM00028">
    <property type="entry name" value="TPR"/>
    <property type="match status" value="3"/>
</dbReference>
<dbReference type="AlphaFoldDB" id="A0A182YGL7"/>
<dbReference type="Gene3D" id="1.25.40.10">
    <property type="entry name" value="Tetratricopeptide repeat domain"/>
    <property type="match status" value="1"/>
</dbReference>
<dbReference type="GO" id="GO:0004722">
    <property type="term" value="F:protein serine/threonine phosphatase activity"/>
    <property type="evidence" value="ECO:0007669"/>
    <property type="project" value="UniProtKB-EC"/>
</dbReference>
<keyword evidence="8" id="KW-0464">Manganese</keyword>
<keyword evidence="7" id="KW-0802">TPR repeat</keyword>
<dbReference type="InterPro" id="IPR013235">
    <property type="entry name" value="PPP_dom"/>
</dbReference>
<reference evidence="12" key="2">
    <citation type="submission" date="2020-05" db="UniProtKB">
        <authorList>
            <consortium name="EnsemblMetazoa"/>
        </authorList>
    </citation>
    <scope>IDENTIFICATION</scope>
    <source>
        <strain evidence="12">Indian</strain>
    </source>
</reference>
<evidence type="ECO:0000256" key="1">
    <source>
        <dbReference type="ARBA" id="ARBA00001936"/>
    </source>
</evidence>
<keyword evidence="5" id="KW-0677">Repeat</keyword>
<dbReference type="VEuPathDB" id="VectorBase:ASTE010932"/>
<evidence type="ECO:0000256" key="5">
    <source>
        <dbReference type="ARBA" id="ARBA00022737"/>
    </source>
</evidence>
<protein>
    <recommendedName>
        <fullName evidence="3">protein-serine/threonine phosphatase</fullName>
        <ecNumber evidence="3">3.1.3.16</ecNumber>
    </recommendedName>
</protein>
<keyword evidence="4" id="KW-0479">Metal-binding</keyword>
<evidence type="ECO:0000313" key="13">
    <source>
        <dbReference type="Proteomes" id="UP000076408"/>
    </source>
</evidence>
<evidence type="ECO:0000256" key="7">
    <source>
        <dbReference type="ARBA" id="ARBA00022803"/>
    </source>
</evidence>
<dbReference type="InterPro" id="IPR029052">
    <property type="entry name" value="Metallo-depent_PP-like"/>
</dbReference>